<dbReference type="Proteomes" id="UP001056035">
    <property type="component" value="Chromosome"/>
</dbReference>
<keyword evidence="3" id="KW-1185">Reference proteome</keyword>
<dbReference type="RefSeq" id="WP_254570058.1">
    <property type="nucleotide sequence ID" value="NZ_CP098502.1"/>
</dbReference>
<evidence type="ECO:0000313" key="3">
    <source>
        <dbReference type="Proteomes" id="UP001056035"/>
    </source>
</evidence>
<name>A0ABY5DRK7_9ACTN</name>
<accession>A0ABY5DRK7</accession>
<organism evidence="2 3">
    <name type="scientific">Paraconexibacter antarcticus</name>
    <dbReference type="NCBI Taxonomy" id="2949664"/>
    <lineage>
        <taxon>Bacteria</taxon>
        <taxon>Bacillati</taxon>
        <taxon>Actinomycetota</taxon>
        <taxon>Thermoleophilia</taxon>
        <taxon>Solirubrobacterales</taxon>
        <taxon>Paraconexibacteraceae</taxon>
        <taxon>Paraconexibacter</taxon>
    </lineage>
</organism>
<proteinExistence type="predicted"/>
<reference evidence="2 3" key="1">
    <citation type="submission" date="2022-06" db="EMBL/GenBank/DDBJ databases">
        <title>Paraconexibacter antarcticus.</title>
        <authorList>
            <person name="Kim C.S."/>
        </authorList>
    </citation>
    <scope>NUCLEOTIDE SEQUENCE [LARGE SCALE GENOMIC DNA]</scope>
    <source>
        <strain evidence="2 3">02-257</strain>
    </source>
</reference>
<evidence type="ECO:0000256" key="1">
    <source>
        <dbReference type="SAM" id="MobiDB-lite"/>
    </source>
</evidence>
<feature type="region of interest" description="Disordered" evidence="1">
    <location>
        <begin position="122"/>
        <end position="147"/>
    </location>
</feature>
<evidence type="ECO:0000313" key="2">
    <source>
        <dbReference type="EMBL" id="UTI63330.1"/>
    </source>
</evidence>
<gene>
    <name evidence="2" type="ORF">NBH00_18480</name>
</gene>
<protein>
    <submittedName>
        <fullName evidence="2">Uncharacterized protein</fullName>
    </submittedName>
</protein>
<sequence>MTTATSRLQPVRDGDPTLRALRGGALLLGAAPWKPSGVEETAFILARSAVTKKRAIAIAVPRGSHHLAAGIATYLAFARTNALLPFPGNVALATGDATIRDTLDRLVAGRNGHKSPAVRRLVAGKPTLDGRPTTRSRPLRGTNGTRGVSSDEALLLLHRPTYQPTVAENVIAVSVVDCSTCADRTWPSLRVWADDSHRGQIFVGELGDKTFEQMCSSFEIPIWRFDWGLLAEETVEGSGRLALGDLVRRARESAPVLRYRVCDDGEVDEHLTELDTRFAQMLRRAGSDPLPRPVLAARRLSWFLARLAVPLDTYAAAALNEYGALQPHKELAYVTGAYRSQFTGKWAALWESDWAAVAGTTRRLYEYVARESPKYLDLHGMVEHYRAQRTKLTIRCSTRAEARALGPALVDNGAITLAELADENGPVEIVWFGRQTPPLPHGPSTKRRLTIVTEPPPPYRASMYCSAEEGAIEALLYPSQARWFPINARRAAASCVGGASNAAIVTDAYGGTLVPVTGVVDFTVQALEPIGFGGRKTVKEAEPPSDSVSRMMDFFAKIAELGDGDLPDVQAPGAPADGDASPQVAAEAVLISTRQRTSIALPADAKVDRLVDGKLVATTVAQLAEGHHVALVDGNDRGTLVHDLMEAWDETFGPARVFYDLYLQAFAAAYEASGGTDAALAAKLGVHAGTVRAWRRRDNLAPQQDAPLKELLRLSGNESAVTHFPQIRLYLRTVRGMHRLIGRVLNEAVAETLVTDDGPQQRELQELTHMDLTDFFAALQVFTVVGTTIVRDVPASRLGRFLALDDSIVTKASS</sequence>
<dbReference type="EMBL" id="CP098502">
    <property type="protein sequence ID" value="UTI63330.1"/>
    <property type="molecule type" value="Genomic_DNA"/>
</dbReference>